<organism evidence="2">
    <name type="scientific">Rhizophora mucronata</name>
    <name type="common">Asiatic mangrove</name>
    <dbReference type="NCBI Taxonomy" id="61149"/>
    <lineage>
        <taxon>Eukaryota</taxon>
        <taxon>Viridiplantae</taxon>
        <taxon>Streptophyta</taxon>
        <taxon>Embryophyta</taxon>
        <taxon>Tracheophyta</taxon>
        <taxon>Spermatophyta</taxon>
        <taxon>Magnoliopsida</taxon>
        <taxon>eudicotyledons</taxon>
        <taxon>Gunneridae</taxon>
        <taxon>Pentapetalae</taxon>
        <taxon>rosids</taxon>
        <taxon>fabids</taxon>
        <taxon>Malpighiales</taxon>
        <taxon>Rhizophoraceae</taxon>
        <taxon>Rhizophora</taxon>
    </lineage>
</organism>
<dbReference type="EMBL" id="GGEC01032177">
    <property type="protein sequence ID" value="MBX12661.1"/>
    <property type="molecule type" value="Transcribed_RNA"/>
</dbReference>
<keyword evidence="1" id="KW-0472">Membrane</keyword>
<evidence type="ECO:0000256" key="1">
    <source>
        <dbReference type="SAM" id="Phobius"/>
    </source>
</evidence>
<evidence type="ECO:0000313" key="2">
    <source>
        <dbReference type="EMBL" id="MBX12661.1"/>
    </source>
</evidence>
<name>A0A2P2L3W9_RHIMU</name>
<accession>A0A2P2L3W9</accession>
<dbReference type="AlphaFoldDB" id="A0A2P2L3W9"/>
<sequence length="93" mass="10951">MNPLHSSRSFSWRILEISLLFLFFFLIPNFLVLFRGKLSILPRVCNLCPLFLKYFQLSLLFFFPLKFGVAFKRIASFISSFVTLSLLFLKGFE</sequence>
<feature type="transmembrane region" description="Helical" evidence="1">
    <location>
        <begin position="69"/>
        <end position="89"/>
    </location>
</feature>
<feature type="transmembrane region" description="Helical" evidence="1">
    <location>
        <begin position="12"/>
        <end position="32"/>
    </location>
</feature>
<keyword evidence="1" id="KW-1133">Transmembrane helix</keyword>
<proteinExistence type="predicted"/>
<reference evidence="2" key="1">
    <citation type="submission" date="2018-02" db="EMBL/GenBank/DDBJ databases">
        <title>Rhizophora mucronata_Transcriptome.</title>
        <authorList>
            <person name="Meera S.P."/>
            <person name="Sreeshan A."/>
            <person name="Augustine A."/>
        </authorList>
    </citation>
    <scope>NUCLEOTIDE SEQUENCE</scope>
    <source>
        <tissue evidence="2">Leaf</tissue>
    </source>
</reference>
<protein>
    <submittedName>
        <fullName evidence="2">Uncharacterized protein</fullName>
    </submittedName>
</protein>
<keyword evidence="1" id="KW-0812">Transmembrane</keyword>